<evidence type="ECO:0000313" key="1">
    <source>
        <dbReference type="EMBL" id="QBA63259.1"/>
    </source>
</evidence>
<evidence type="ECO:0000313" key="2">
    <source>
        <dbReference type="Proteomes" id="UP000290889"/>
    </source>
</evidence>
<reference evidence="1 2" key="1">
    <citation type="submission" date="2019-01" db="EMBL/GenBank/DDBJ databases">
        <title>Muriicola soli sp. nov., isolated from soil.</title>
        <authorList>
            <person name="Kang H.J."/>
            <person name="Kim S.B."/>
        </authorList>
    </citation>
    <scope>NUCLEOTIDE SEQUENCE [LARGE SCALE GENOMIC DNA]</scope>
    <source>
        <strain evidence="1 2">MMS17-SY002</strain>
    </source>
</reference>
<dbReference type="RefSeq" id="WP_129602074.1">
    <property type="nucleotide sequence ID" value="NZ_CP035544.1"/>
</dbReference>
<protein>
    <submittedName>
        <fullName evidence="1">Uncharacterized protein</fullName>
    </submittedName>
</protein>
<dbReference type="KEGG" id="mur:EQY75_01050"/>
<dbReference type="EMBL" id="CP035544">
    <property type="protein sequence ID" value="QBA63259.1"/>
    <property type="molecule type" value="Genomic_DNA"/>
</dbReference>
<sequence>MAKEYQNSLELLQLAASRALYQKLVLQIKKDFTLANIEFNPSEDIAPLDLKVALKEKIYILLLERFSDYLNLLYIVDVPEKAISSMDAQDVVERAEAVCFLILKREWQKVWLRHSYGKN</sequence>
<name>A0A411E6F1_9FLAO</name>
<organism evidence="1 2">
    <name type="scientific">Muriicola soli</name>
    <dbReference type="NCBI Taxonomy" id="2507538"/>
    <lineage>
        <taxon>Bacteria</taxon>
        <taxon>Pseudomonadati</taxon>
        <taxon>Bacteroidota</taxon>
        <taxon>Flavobacteriia</taxon>
        <taxon>Flavobacteriales</taxon>
        <taxon>Flavobacteriaceae</taxon>
        <taxon>Muriicola</taxon>
    </lineage>
</organism>
<accession>A0A411E6F1</accession>
<proteinExistence type="predicted"/>
<dbReference type="AlphaFoldDB" id="A0A411E6F1"/>
<keyword evidence="2" id="KW-1185">Reference proteome</keyword>
<dbReference type="Proteomes" id="UP000290889">
    <property type="component" value="Chromosome"/>
</dbReference>
<gene>
    <name evidence="1" type="ORF">EQY75_01050</name>
</gene>
<dbReference type="OrthoDB" id="1120195at2"/>